<dbReference type="AlphaFoldDB" id="A0A2P6RFS1"/>
<keyword evidence="3" id="KW-0687">Ribonucleoprotein</keyword>
<dbReference type="STRING" id="74649.A0A2P6RFS1"/>
<dbReference type="InterPro" id="IPR009029">
    <property type="entry name" value="HMG_CoA_Rdtase_sub-bd_dom_sf"/>
</dbReference>
<keyword evidence="3" id="KW-0689">Ribosomal protein</keyword>
<dbReference type="Gramene" id="PRQ45281">
    <property type="protein sequence ID" value="PRQ45281"/>
    <property type="gene ID" value="RchiOBHm_Chr3g0488461"/>
</dbReference>
<dbReference type="SUPFAM" id="SSF56542">
    <property type="entry name" value="Substrate-binding domain of HMG-CoA reductase"/>
    <property type="match status" value="1"/>
</dbReference>
<keyword evidence="4" id="KW-1185">Reference proteome</keyword>
<accession>A0A2P6RFS1</accession>
<dbReference type="GO" id="GO:0003735">
    <property type="term" value="F:structural constituent of ribosome"/>
    <property type="evidence" value="ECO:0007669"/>
    <property type="project" value="InterPro"/>
</dbReference>
<dbReference type="EMBL" id="PDCK01000041">
    <property type="protein sequence ID" value="PRQ45281.1"/>
    <property type="molecule type" value="Genomic_DNA"/>
</dbReference>
<sequence length="262" mass="28831">MRTPLVYHSAPSIPTFQSPLVSTFVPQLQFTDPKPLPLHSKQFRGFRCRVVVMGAKARVAKKTQNPDLLRYVGKYSRSKRYRRCSLWAIKAKSGGAFPRHNSKAAVEIMEAPLQQLVGLKTPVDISESPAVQFGTLLSSGNTSSSSVPATEATDHSTPTQAPIASPKVAQKVFDLKLAMEIPTPTAEDDEINKVGYVTIPVEIAGPLMLDGRELSVPMATTKSCRMEDPAKRLAGLKFFMEDPDKYETSFHLKKAKKMAKIT</sequence>
<evidence type="ECO:0000313" key="3">
    <source>
        <dbReference type="EMBL" id="PRQ45281.1"/>
    </source>
</evidence>
<feature type="region of interest" description="Disordered" evidence="1">
    <location>
        <begin position="137"/>
        <end position="161"/>
    </location>
</feature>
<dbReference type="InterPro" id="IPR005568">
    <property type="entry name" value="Ribosomal_uL6_N"/>
</dbReference>
<comment type="caution">
    <text evidence="3">The sequence shown here is derived from an EMBL/GenBank/DDBJ whole genome shotgun (WGS) entry which is preliminary data.</text>
</comment>
<evidence type="ECO:0000259" key="2">
    <source>
        <dbReference type="Pfam" id="PF03868"/>
    </source>
</evidence>
<feature type="compositionally biased region" description="Low complexity" evidence="1">
    <location>
        <begin position="137"/>
        <end position="146"/>
    </location>
</feature>
<dbReference type="PROSITE" id="PS50065">
    <property type="entry name" value="HMG_COA_REDUCTASE_4"/>
    <property type="match status" value="1"/>
</dbReference>
<proteinExistence type="predicted"/>
<evidence type="ECO:0000256" key="1">
    <source>
        <dbReference type="SAM" id="MobiDB-lite"/>
    </source>
</evidence>
<organism evidence="3 4">
    <name type="scientific">Rosa chinensis</name>
    <name type="common">China rose</name>
    <dbReference type="NCBI Taxonomy" id="74649"/>
    <lineage>
        <taxon>Eukaryota</taxon>
        <taxon>Viridiplantae</taxon>
        <taxon>Streptophyta</taxon>
        <taxon>Embryophyta</taxon>
        <taxon>Tracheophyta</taxon>
        <taxon>Spermatophyta</taxon>
        <taxon>Magnoliopsida</taxon>
        <taxon>eudicotyledons</taxon>
        <taxon>Gunneridae</taxon>
        <taxon>Pentapetalae</taxon>
        <taxon>rosids</taxon>
        <taxon>fabids</taxon>
        <taxon>Rosales</taxon>
        <taxon>Rosaceae</taxon>
        <taxon>Rosoideae</taxon>
        <taxon>Rosoideae incertae sedis</taxon>
        <taxon>Rosa</taxon>
    </lineage>
</organism>
<dbReference type="Proteomes" id="UP000238479">
    <property type="component" value="Chromosome 3"/>
</dbReference>
<evidence type="ECO:0000313" key="4">
    <source>
        <dbReference type="Proteomes" id="UP000238479"/>
    </source>
</evidence>
<feature type="domain" description="Large ribosomal subunit protein uL6 N-terminal" evidence="2">
    <location>
        <begin position="56"/>
        <end position="103"/>
    </location>
</feature>
<dbReference type="GO" id="GO:0015936">
    <property type="term" value="P:coenzyme A metabolic process"/>
    <property type="evidence" value="ECO:0007669"/>
    <property type="project" value="InterPro"/>
</dbReference>
<protein>
    <submittedName>
        <fullName evidence="3">Putative ribosomal protein L6</fullName>
    </submittedName>
</protein>
<dbReference type="GO" id="GO:0005840">
    <property type="term" value="C:ribosome"/>
    <property type="evidence" value="ECO:0007669"/>
    <property type="project" value="UniProtKB-KW"/>
</dbReference>
<reference evidence="3 4" key="1">
    <citation type="journal article" date="2018" name="Nat. Genet.">
        <title>The Rosa genome provides new insights in the design of modern roses.</title>
        <authorList>
            <person name="Bendahmane M."/>
        </authorList>
    </citation>
    <scope>NUCLEOTIDE SEQUENCE [LARGE SCALE GENOMIC DNA]</scope>
    <source>
        <strain evidence="4">cv. Old Blush</strain>
    </source>
</reference>
<gene>
    <name evidence="3" type="ORF">RchiOBHm_Chr3g0488461</name>
</gene>
<dbReference type="GO" id="GO:0006412">
    <property type="term" value="P:translation"/>
    <property type="evidence" value="ECO:0007669"/>
    <property type="project" value="InterPro"/>
</dbReference>
<dbReference type="InterPro" id="IPR002202">
    <property type="entry name" value="HMG_CoA_Rdtase"/>
</dbReference>
<dbReference type="Gene3D" id="3.90.770.10">
    <property type="entry name" value="3-hydroxy-3-methylglutaryl-coenzyme A Reductase, Chain A, domain 2"/>
    <property type="match status" value="1"/>
</dbReference>
<dbReference type="GO" id="GO:0004420">
    <property type="term" value="F:hydroxymethylglutaryl-CoA reductase (NADPH) activity"/>
    <property type="evidence" value="ECO:0007669"/>
    <property type="project" value="InterPro"/>
</dbReference>
<dbReference type="InterPro" id="IPR023074">
    <property type="entry name" value="HMG_CoA_Rdtase_cat_sf"/>
</dbReference>
<dbReference type="Pfam" id="PF03868">
    <property type="entry name" value="Ribosomal_L6e_N"/>
    <property type="match status" value="1"/>
</dbReference>
<dbReference type="PRINTS" id="PR00071">
    <property type="entry name" value="HMGCOARDTASE"/>
</dbReference>
<name>A0A2P6RFS1_ROSCH</name>